<proteinExistence type="predicted"/>
<sequence length="97" mass="10913">MEQSEILLISIIKHLFFSWCNIIFIKVSGKTTKKNARCYFFIILSQFGWGDALLLSFLLNFKNSYASSVSIRGSLDIENHGSLAAANRGVAEYDLSE</sequence>
<keyword evidence="1" id="KW-1133">Transmembrane helix</keyword>
<name>A0A376JXK6_ECOLX</name>
<gene>
    <name evidence="2" type="ORF">NCTC11181_04292</name>
</gene>
<feature type="transmembrane region" description="Helical" evidence="1">
    <location>
        <begin position="6"/>
        <end position="27"/>
    </location>
</feature>
<keyword evidence="1" id="KW-0812">Transmembrane</keyword>
<organism evidence="2 3">
    <name type="scientific">Escherichia coli</name>
    <dbReference type="NCBI Taxonomy" id="562"/>
    <lineage>
        <taxon>Bacteria</taxon>
        <taxon>Pseudomonadati</taxon>
        <taxon>Pseudomonadota</taxon>
        <taxon>Gammaproteobacteria</taxon>
        <taxon>Enterobacterales</taxon>
        <taxon>Enterobacteriaceae</taxon>
        <taxon>Escherichia</taxon>
    </lineage>
</organism>
<feature type="transmembrane region" description="Helical" evidence="1">
    <location>
        <begin position="39"/>
        <end position="59"/>
    </location>
</feature>
<dbReference type="AlphaFoldDB" id="A0A376JXK6"/>
<keyword evidence="1" id="KW-0472">Membrane</keyword>
<evidence type="ECO:0000313" key="2">
    <source>
        <dbReference type="EMBL" id="STE74882.1"/>
    </source>
</evidence>
<dbReference type="Proteomes" id="UP000254219">
    <property type="component" value="Unassembled WGS sequence"/>
</dbReference>
<dbReference type="EMBL" id="UFYN01000003">
    <property type="protein sequence ID" value="STE74882.1"/>
    <property type="molecule type" value="Genomic_DNA"/>
</dbReference>
<evidence type="ECO:0000256" key="1">
    <source>
        <dbReference type="SAM" id="Phobius"/>
    </source>
</evidence>
<evidence type="ECO:0000313" key="3">
    <source>
        <dbReference type="Proteomes" id="UP000254219"/>
    </source>
</evidence>
<accession>A0A376JXK6</accession>
<reference evidence="2 3" key="1">
    <citation type="submission" date="2018-06" db="EMBL/GenBank/DDBJ databases">
        <authorList>
            <consortium name="Pathogen Informatics"/>
            <person name="Doyle S."/>
        </authorList>
    </citation>
    <scope>NUCLEOTIDE SEQUENCE [LARGE SCALE GENOMIC DNA]</scope>
    <source>
        <strain evidence="2 3">NCTC11181</strain>
    </source>
</reference>
<protein>
    <submittedName>
        <fullName evidence="2">Uncharacterized protein</fullName>
    </submittedName>
</protein>